<dbReference type="OrthoDB" id="5455158at2"/>
<evidence type="ECO:0000313" key="1">
    <source>
        <dbReference type="EMBL" id="PIT38544.1"/>
    </source>
</evidence>
<proteinExistence type="predicted"/>
<dbReference type="Proteomes" id="UP000230202">
    <property type="component" value="Unassembled WGS sequence"/>
</dbReference>
<gene>
    <name evidence="1" type="ORF">BHC54_08400</name>
</gene>
<reference evidence="1" key="1">
    <citation type="journal article" date="2017" name="MBio">
        <title>Type VI secretion-mediated competition in the bee gut microbiome.</title>
        <authorList>
            <person name="Steele M.I."/>
            <person name="Kwong W.K."/>
            <person name="Powell J.E."/>
            <person name="Whiteley M."/>
            <person name="Moran N.A."/>
        </authorList>
    </citation>
    <scope>NUCLEOTIDE SEQUENCE [LARGE SCALE GENOMIC DNA]</scope>
    <source>
        <strain evidence="1">WkB273</strain>
    </source>
</reference>
<name>A0A2N9X5U1_9NEIS</name>
<comment type="caution">
    <text evidence="1">The sequence shown here is derived from an EMBL/GenBank/DDBJ whole genome shotgun (WGS) entry which is preliminary data.</text>
</comment>
<dbReference type="RefSeq" id="WP_100140057.1">
    <property type="nucleotide sequence ID" value="NZ_CP159584.2"/>
</dbReference>
<protein>
    <submittedName>
        <fullName evidence="1">Phage tail protein</fullName>
    </submittedName>
</protein>
<dbReference type="AlphaFoldDB" id="A0A2N9X5U1"/>
<dbReference type="EMBL" id="MEIL01000029">
    <property type="protein sequence ID" value="PIT38544.1"/>
    <property type="molecule type" value="Genomic_DNA"/>
</dbReference>
<keyword evidence="2" id="KW-1185">Reference proteome</keyword>
<organism evidence="1 2">
    <name type="scientific">Snodgrassella alvi</name>
    <dbReference type="NCBI Taxonomy" id="1196083"/>
    <lineage>
        <taxon>Bacteria</taxon>
        <taxon>Pseudomonadati</taxon>
        <taxon>Pseudomonadota</taxon>
        <taxon>Betaproteobacteria</taxon>
        <taxon>Neisseriales</taxon>
        <taxon>Neisseriaceae</taxon>
        <taxon>Snodgrassella</taxon>
    </lineage>
</organism>
<accession>A0A2N9X5U1</accession>
<sequence>MANKTGAKYAGAVIMEVNGREVEIISFKPEVTTGRKVVKTMNKSGKVRGYADGVTEYTMSVSAAIPLDESGIDWDNITNAKITIYPRNADEARISYIGCTSTKCSEEYSVENEARRDIEMFALDKVIE</sequence>
<evidence type="ECO:0000313" key="2">
    <source>
        <dbReference type="Proteomes" id="UP000230202"/>
    </source>
</evidence>